<comment type="similarity">
    <text evidence="2">Belongs to the neurexin family.</text>
</comment>
<dbReference type="Gene3D" id="2.60.120.1000">
    <property type="match status" value="1"/>
</dbReference>
<dbReference type="InterPro" id="IPR001791">
    <property type="entry name" value="Laminin_G"/>
</dbReference>
<proteinExistence type="inferred from homology"/>
<evidence type="ECO:0000256" key="2">
    <source>
        <dbReference type="ARBA" id="ARBA00010241"/>
    </source>
</evidence>
<evidence type="ECO:0000256" key="1">
    <source>
        <dbReference type="ARBA" id="ARBA00004479"/>
    </source>
</evidence>
<evidence type="ECO:0000256" key="9">
    <source>
        <dbReference type="PROSITE-ProRule" id="PRU00076"/>
    </source>
</evidence>
<feature type="domain" description="Laminin G" evidence="11">
    <location>
        <begin position="365"/>
        <end position="528"/>
    </location>
</feature>
<evidence type="ECO:0008006" key="15">
    <source>
        <dbReference type="Google" id="ProtNLM"/>
    </source>
</evidence>
<protein>
    <recommendedName>
        <fullName evidence="15">Neurexin-4</fullName>
    </recommendedName>
</protein>
<dbReference type="SMART" id="SM00231">
    <property type="entry name" value="FA58C"/>
    <property type="match status" value="1"/>
</dbReference>
<reference evidence="13 14" key="1">
    <citation type="submission" date="2024-05" db="EMBL/GenBank/DDBJ databases">
        <authorList>
            <person name="Wallberg A."/>
        </authorList>
    </citation>
    <scope>NUCLEOTIDE SEQUENCE [LARGE SCALE GENOMIC DNA]</scope>
</reference>
<dbReference type="SMART" id="SM00282">
    <property type="entry name" value="LamG"/>
    <property type="match status" value="3"/>
</dbReference>
<dbReference type="SUPFAM" id="SSF49899">
    <property type="entry name" value="Concanavalin A-like lectins/glucanases"/>
    <property type="match status" value="4"/>
</dbReference>
<feature type="domain" description="EGF-like" evidence="12">
    <location>
        <begin position="530"/>
        <end position="567"/>
    </location>
</feature>
<dbReference type="SMART" id="SM00181">
    <property type="entry name" value="EGF"/>
    <property type="match status" value="2"/>
</dbReference>
<dbReference type="InterPro" id="IPR008979">
    <property type="entry name" value="Galactose-bd-like_sf"/>
</dbReference>
<dbReference type="SUPFAM" id="SSF57196">
    <property type="entry name" value="EGF/Laminin"/>
    <property type="match status" value="1"/>
</dbReference>
<evidence type="ECO:0000256" key="3">
    <source>
        <dbReference type="ARBA" id="ARBA00022536"/>
    </source>
</evidence>
<dbReference type="SUPFAM" id="SSF49785">
    <property type="entry name" value="Galactose-binding domain-like"/>
    <property type="match status" value="1"/>
</dbReference>
<keyword evidence="14" id="KW-1185">Reference proteome</keyword>
<dbReference type="CDD" id="cd00110">
    <property type="entry name" value="LamG"/>
    <property type="match status" value="4"/>
</dbReference>
<dbReference type="InterPro" id="IPR000742">
    <property type="entry name" value="EGF"/>
</dbReference>
<sequence>MTNLCYCYLLLDWFFYINLSNKYNFSEYCEYPLLKDATLLASSELPTREAKEAILYGQLAWSAQKNDYDQYIMVTFPKRRKVTKLATQGKQNTREFVSEFWVQFSDDGDYWTTYRDLVGNPKAYAGNKDGNNVVTNTFETPIIARYVRIKPTRWRDRISLRMELYGCDYKASTLSFTGQSMVTMDLTKEIVASKRDEIRFRFKTTEPDAVLLYSRGTQGDYFSLQLLKNRMNLNINLGSKLTTSLAVGSLLDDNAWHDVEIRRNERNITFLVDRVRVDDLIKGDFNRLDLNRKLYIGGIPTMQKGINSRFNFTGCMENLFINGTAIISEISGTEANENYQWYYSIPKYVKYNIGKECPFGESVDLTLTFLTREVHLRYPGYSDNKEVNTSLEFRTYEEGGILMYHKFSNQGYFKVYLEEGKVMVEIDAEATPGKVVLDNFASTYNDGLWHKVMFFVKKNHLELIVDDVPMITTRIIDIVSGKFYLIGGGVYGSIGFLGCMRRISVIGYMQKPKEEEISSKKDIVIAACQIIDRCNPDPCEHGGVCKQNAEEFNCECEGTGYTGAVCHTSINPVSCAHYGKMNPQTKRAEVMIDVDSSGVLPPFPVTCEFFNDGTVYSYIGHKHEMTTTVDGFEKRGSYVLNIDYNANPEQIEVFVNRSSKCRQRIHYDCLNSRLFNSPSQEDQEFFPFTWLVSRHNQPLDYWGGSLPGSRKCECGLMGTCVVEEKWCNCDAGIEAWLFDSGELTVKEHLPIKQMRIGDTGSPLDGKKARFTLGPLICEGDNVFDNIVTFRKADATIDLPRFDMGHSGDFYFEFKTTARDGCLIHAKGPEDFIKVTLLGGMALQFTYSAGSGSMAVSVETSNLLNDNKWHSVLVERNRKEAFMLVDGGRKSVLKEPTTLPVRALHLTSDFVVGATVDYRDGFVGCMRALMLNGELQDLRGRTEMGLYGVAPGCSGKCSSSPCLNNGTCIEGYSSYGCECRWTAFKGPICADEIGIQMRTDTMVKYVIPGSYKSTIAEKIRVGFTTTNPRGFLIALASNFSGEYLTLAVSNSGHLKVTFDFGFERHEKIYGRRTFHEGQTHDVQLWRSDGGRKLTMKVRKFECEYFGIKG</sequence>
<gene>
    <name evidence="13" type="ORF">MNOR_LOCUS35825</name>
</gene>
<dbReference type="GO" id="GO:0016020">
    <property type="term" value="C:membrane"/>
    <property type="evidence" value="ECO:0007669"/>
    <property type="project" value="UniProtKB-SubCell"/>
</dbReference>
<dbReference type="PANTHER" id="PTHR15036:SF91">
    <property type="entry name" value="NEUREXIN-4"/>
    <property type="match status" value="1"/>
</dbReference>
<feature type="domain" description="Laminin G" evidence="11">
    <location>
        <begin position="173"/>
        <end position="357"/>
    </location>
</feature>
<dbReference type="Gene3D" id="2.60.120.260">
    <property type="entry name" value="Galactose-binding domain-like"/>
    <property type="match status" value="1"/>
</dbReference>
<evidence type="ECO:0000259" key="12">
    <source>
        <dbReference type="PROSITE" id="PS50026"/>
    </source>
</evidence>
<feature type="non-terminal residue" evidence="13">
    <location>
        <position position="1108"/>
    </location>
</feature>
<dbReference type="InterPro" id="IPR050372">
    <property type="entry name" value="Neurexin-related_CASP"/>
</dbReference>
<dbReference type="Gene3D" id="2.10.25.10">
    <property type="entry name" value="Laminin"/>
    <property type="match status" value="2"/>
</dbReference>
<dbReference type="PROSITE" id="PS50025">
    <property type="entry name" value="LAM_G_DOMAIN"/>
    <property type="match status" value="4"/>
</dbReference>
<dbReference type="FunFam" id="2.60.120.260:FF:000016">
    <property type="entry name" value="Contactin-associated protein-like 4 isoform 1"/>
    <property type="match status" value="1"/>
</dbReference>
<evidence type="ECO:0000259" key="10">
    <source>
        <dbReference type="PROSITE" id="PS50022"/>
    </source>
</evidence>
<evidence type="ECO:0000259" key="11">
    <source>
        <dbReference type="PROSITE" id="PS50025"/>
    </source>
</evidence>
<organism evidence="13 14">
    <name type="scientific">Meganyctiphanes norvegica</name>
    <name type="common">Northern krill</name>
    <name type="synonym">Thysanopoda norvegica</name>
    <dbReference type="NCBI Taxonomy" id="48144"/>
    <lineage>
        <taxon>Eukaryota</taxon>
        <taxon>Metazoa</taxon>
        <taxon>Ecdysozoa</taxon>
        <taxon>Arthropoda</taxon>
        <taxon>Crustacea</taxon>
        <taxon>Multicrustacea</taxon>
        <taxon>Malacostraca</taxon>
        <taxon>Eumalacostraca</taxon>
        <taxon>Eucarida</taxon>
        <taxon>Euphausiacea</taxon>
        <taxon>Euphausiidae</taxon>
        <taxon>Meganyctiphanes</taxon>
    </lineage>
</organism>
<comment type="caution">
    <text evidence="9">Lacks conserved residue(s) required for the propagation of feature annotation.</text>
</comment>
<dbReference type="Pfam" id="PF00008">
    <property type="entry name" value="EGF"/>
    <property type="match status" value="1"/>
</dbReference>
<feature type="domain" description="F5/8 type C" evidence="10">
    <location>
        <begin position="29"/>
        <end position="167"/>
    </location>
</feature>
<feature type="domain" description="Laminin G" evidence="11">
    <location>
        <begin position="785"/>
        <end position="952"/>
    </location>
</feature>
<evidence type="ECO:0000256" key="4">
    <source>
        <dbReference type="ARBA" id="ARBA00022692"/>
    </source>
</evidence>
<dbReference type="CDD" id="cd00054">
    <property type="entry name" value="EGF_CA"/>
    <property type="match status" value="2"/>
</dbReference>
<dbReference type="CDD" id="cd00057">
    <property type="entry name" value="FA58C"/>
    <property type="match status" value="1"/>
</dbReference>
<keyword evidence="7" id="KW-0472">Membrane</keyword>
<dbReference type="AlphaFoldDB" id="A0AAV2SCB8"/>
<dbReference type="InterPro" id="IPR000421">
    <property type="entry name" value="FA58C"/>
</dbReference>
<dbReference type="PROSITE" id="PS50022">
    <property type="entry name" value="FA58C_3"/>
    <property type="match status" value="1"/>
</dbReference>
<dbReference type="Gene3D" id="2.60.120.200">
    <property type="match status" value="4"/>
</dbReference>
<evidence type="ECO:0000256" key="5">
    <source>
        <dbReference type="ARBA" id="ARBA00022729"/>
    </source>
</evidence>
<keyword evidence="4" id="KW-0812">Transmembrane</keyword>
<name>A0AAV2SCB8_MEGNR</name>
<evidence type="ECO:0000256" key="6">
    <source>
        <dbReference type="ARBA" id="ARBA00022989"/>
    </source>
</evidence>
<evidence type="ECO:0000256" key="7">
    <source>
        <dbReference type="ARBA" id="ARBA00023136"/>
    </source>
</evidence>
<evidence type="ECO:0000313" key="13">
    <source>
        <dbReference type="EMBL" id="CAL4184396.1"/>
    </source>
</evidence>
<feature type="domain" description="EGF-like" evidence="12">
    <location>
        <begin position="953"/>
        <end position="989"/>
    </location>
</feature>
<dbReference type="PANTHER" id="PTHR15036">
    <property type="entry name" value="PIKACHURIN-LIKE PROTEIN"/>
    <property type="match status" value="1"/>
</dbReference>
<keyword evidence="8" id="KW-1015">Disulfide bond</keyword>
<feature type="domain" description="Laminin G" evidence="11">
    <location>
        <begin position="993"/>
        <end position="1108"/>
    </location>
</feature>
<comment type="subcellular location">
    <subcellularLocation>
        <location evidence="1">Membrane</location>
        <topology evidence="1">Single-pass type I membrane protein</topology>
    </subcellularLocation>
</comment>
<dbReference type="EMBL" id="CAXKWB010061603">
    <property type="protein sequence ID" value="CAL4184396.1"/>
    <property type="molecule type" value="Genomic_DNA"/>
</dbReference>
<dbReference type="Pfam" id="PF02210">
    <property type="entry name" value="Laminin_G_2"/>
    <property type="match status" value="4"/>
</dbReference>
<dbReference type="InterPro" id="IPR013320">
    <property type="entry name" value="ConA-like_dom_sf"/>
</dbReference>
<dbReference type="PROSITE" id="PS01286">
    <property type="entry name" value="FA58C_2"/>
    <property type="match status" value="1"/>
</dbReference>
<dbReference type="Proteomes" id="UP001497623">
    <property type="component" value="Unassembled WGS sequence"/>
</dbReference>
<comment type="caution">
    <text evidence="13">The sequence shown here is derived from an EMBL/GenBank/DDBJ whole genome shotgun (WGS) entry which is preliminary data.</text>
</comment>
<accession>A0AAV2SCB8</accession>
<evidence type="ECO:0000256" key="8">
    <source>
        <dbReference type="ARBA" id="ARBA00023157"/>
    </source>
</evidence>
<evidence type="ECO:0000313" key="14">
    <source>
        <dbReference type="Proteomes" id="UP001497623"/>
    </source>
</evidence>
<keyword evidence="6" id="KW-1133">Transmembrane helix</keyword>
<dbReference type="Pfam" id="PF00754">
    <property type="entry name" value="F5_F8_type_C"/>
    <property type="match status" value="1"/>
</dbReference>
<keyword evidence="5" id="KW-0732">Signal</keyword>
<keyword evidence="3 9" id="KW-0245">EGF-like domain</keyword>
<dbReference type="PROSITE" id="PS50026">
    <property type="entry name" value="EGF_3"/>
    <property type="match status" value="2"/>
</dbReference>